<protein>
    <submittedName>
        <fullName evidence="2">Uncharacterized protein</fullName>
    </submittedName>
</protein>
<feature type="compositionally biased region" description="Acidic residues" evidence="1">
    <location>
        <begin position="61"/>
        <end position="71"/>
    </location>
</feature>
<organism evidence="2 3">
    <name type="scientific">Flavobacterium magnum</name>
    <dbReference type="NCBI Taxonomy" id="2162713"/>
    <lineage>
        <taxon>Bacteria</taxon>
        <taxon>Pseudomonadati</taxon>
        <taxon>Bacteroidota</taxon>
        <taxon>Flavobacteriia</taxon>
        <taxon>Flavobacteriales</taxon>
        <taxon>Flavobacteriaceae</taxon>
        <taxon>Flavobacterium</taxon>
    </lineage>
</organism>
<feature type="compositionally biased region" description="Basic and acidic residues" evidence="1">
    <location>
        <begin position="72"/>
        <end position="92"/>
    </location>
</feature>
<dbReference type="Proteomes" id="UP000244193">
    <property type="component" value="Chromosome"/>
</dbReference>
<dbReference type="AlphaFoldDB" id="A0A2S0RG91"/>
<dbReference type="OrthoDB" id="1376246at2"/>
<evidence type="ECO:0000313" key="2">
    <source>
        <dbReference type="EMBL" id="AWA30549.1"/>
    </source>
</evidence>
<sequence>MDTQNGREGQPSQTHPDEINVKHPAKEIAAQNKVTIKESGLGREQGQTPADEHIEVSPPNNDDDDINDTDDRDQGDSTRDWDAEHSRTGRNK</sequence>
<feature type="compositionally biased region" description="Basic and acidic residues" evidence="1">
    <location>
        <begin position="15"/>
        <end position="26"/>
    </location>
</feature>
<evidence type="ECO:0000313" key="3">
    <source>
        <dbReference type="Proteomes" id="UP000244193"/>
    </source>
</evidence>
<dbReference type="RefSeq" id="WP_108371613.1">
    <property type="nucleotide sequence ID" value="NZ_CP028811.1"/>
</dbReference>
<dbReference type="EMBL" id="CP028811">
    <property type="protein sequence ID" value="AWA30549.1"/>
    <property type="molecule type" value="Genomic_DNA"/>
</dbReference>
<name>A0A2S0RG91_9FLAO</name>
<accession>A0A2S0RG91</accession>
<feature type="region of interest" description="Disordered" evidence="1">
    <location>
        <begin position="1"/>
        <end position="92"/>
    </location>
</feature>
<gene>
    <name evidence="2" type="ORF">HYN48_10860</name>
</gene>
<feature type="compositionally biased region" description="Polar residues" evidence="1">
    <location>
        <begin position="1"/>
        <end position="14"/>
    </location>
</feature>
<evidence type="ECO:0000256" key="1">
    <source>
        <dbReference type="SAM" id="MobiDB-lite"/>
    </source>
</evidence>
<keyword evidence="3" id="KW-1185">Reference proteome</keyword>
<reference evidence="2 3" key="1">
    <citation type="submission" date="2018-04" db="EMBL/GenBank/DDBJ databases">
        <title>Genome sequencing of Flavobacterium sp. HYN0048.</title>
        <authorList>
            <person name="Yi H."/>
            <person name="Baek C."/>
        </authorList>
    </citation>
    <scope>NUCLEOTIDE SEQUENCE [LARGE SCALE GENOMIC DNA]</scope>
    <source>
        <strain evidence="2 3">HYN0048</strain>
    </source>
</reference>
<proteinExistence type="predicted"/>
<dbReference type="KEGG" id="fmg:HYN48_10860"/>